<evidence type="ECO:0000313" key="3">
    <source>
        <dbReference type="Proteomes" id="UP001352852"/>
    </source>
</evidence>
<dbReference type="Proteomes" id="UP001352852">
    <property type="component" value="Unassembled WGS sequence"/>
</dbReference>
<feature type="compositionally biased region" description="Polar residues" evidence="1">
    <location>
        <begin position="20"/>
        <end position="29"/>
    </location>
</feature>
<protein>
    <submittedName>
        <fullName evidence="2">Uncharacterized protein</fullName>
    </submittedName>
</protein>
<sequence>MRTHANIPTPNVKTHKNGRRSLQSDSKLTGQGWREGRDLQQRSPGLGFESALGSVENLNGYGVMSRRF</sequence>
<proteinExistence type="predicted"/>
<accession>A0ABU7EF49</accession>
<evidence type="ECO:0000256" key="1">
    <source>
        <dbReference type="SAM" id="MobiDB-lite"/>
    </source>
</evidence>
<reference evidence="2 3" key="1">
    <citation type="submission" date="2021-06" db="EMBL/GenBank/DDBJ databases">
        <authorList>
            <person name="Palmer J.M."/>
        </authorList>
    </citation>
    <scope>NUCLEOTIDE SEQUENCE [LARGE SCALE GENOMIC DNA]</scope>
    <source>
        <strain evidence="2 3">CL_MEX2019</strain>
        <tissue evidence="2">Muscle</tissue>
    </source>
</reference>
<organism evidence="2 3">
    <name type="scientific">Characodon lateralis</name>
    <dbReference type="NCBI Taxonomy" id="208331"/>
    <lineage>
        <taxon>Eukaryota</taxon>
        <taxon>Metazoa</taxon>
        <taxon>Chordata</taxon>
        <taxon>Craniata</taxon>
        <taxon>Vertebrata</taxon>
        <taxon>Euteleostomi</taxon>
        <taxon>Actinopterygii</taxon>
        <taxon>Neopterygii</taxon>
        <taxon>Teleostei</taxon>
        <taxon>Neoteleostei</taxon>
        <taxon>Acanthomorphata</taxon>
        <taxon>Ovalentaria</taxon>
        <taxon>Atherinomorphae</taxon>
        <taxon>Cyprinodontiformes</taxon>
        <taxon>Goodeidae</taxon>
        <taxon>Characodon</taxon>
    </lineage>
</organism>
<keyword evidence="3" id="KW-1185">Reference proteome</keyword>
<feature type="region of interest" description="Disordered" evidence="1">
    <location>
        <begin position="1"/>
        <end position="45"/>
    </location>
</feature>
<gene>
    <name evidence="2" type="ORF">CHARACLAT_022264</name>
</gene>
<name>A0ABU7EF49_9TELE</name>
<comment type="caution">
    <text evidence="2">The sequence shown here is derived from an EMBL/GenBank/DDBJ whole genome shotgun (WGS) entry which is preliminary data.</text>
</comment>
<dbReference type="EMBL" id="JAHUTJ010051433">
    <property type="protein sequence ID" value="MED6284760.1"/>
    <property type="molecule type" value="Genomic_DNA"/>
</dbReference>
<evidence type="ECO:0000313" key="2">
    <source>
        <dbReference type="EMBL" id="MED6284760.1"/>
    </source>
</evidence>
<feature type="compositionally biased region" description="Polar residues" evidence="1">
    <location>
        <begin position="1"/>
        <end position="12"/>
    </location>
</feature>